<accession>A0A9D8PNC3</accession>
<protein>
    <recommendedName>
        <fullName evidence="5">NADH-quinone oxidoreductase subunit N</fullName>
        <ecNumber evidence="5">7.1.1.-</ecNumber>
    </recommendedName>
    <alternativeName>
        <fullName evidence="5">NADH dehydrogenase I subunit N</fullName>
    </alternativeName>
    <alternativeName>
        <fullName evidence="5">NDH-1 subunit N</fullName>
    </alternativeName>
</protein>
<evidence type="ECO:0000256" key="6">
    <source>
        <dbReference type="RuleBase" id="RU000320"/>
    </source>
</evidence>
<keyword evidence="3 5" id="KW-1133">Transmembrane helix</keyword>
<dbReference type="GO" id="GO:0050136">
    <property type="term" value="F:NADH dehydrogenase (quinone) (non-electrogenic) activity"/>
    <property type="evidence" value="ECO:0007669"/>
    <property type="project" value="UniProtKB-UniRule"/>
</dbReference>
<dbReference type="InterPro" id="IPR001750">
    <property type="entry name" value="ND/Mrp_TM"/>
</dbReference>
<dbReference type="PANTHER" id="PTHR22773">
    <property type="entry name" value="NADH DEHYDROGENASE"/>
    <property type="match status" value="1"/>
</dbReference>
<feature type="transmembrane region" description="Helical" evidence="5">
    <location>
        <begin position="327"/>
        <end position="352"/>
    </location>
</feature>
<feature type="transmembrane region" description="Helical" evidence="5">
    <location>
        <begin position="408"/>
        <end position="428"/>
    </location>
</feature>
<dbReference type="HAMAP" id="MF_00445">
    <property type="entry name" value="NDH1_NuoN_1"/>
    <property type="match status" value="1"/>
</dbReference>
<feature type="transmembrane region" description="Helical" evidence="5">
    <location>
        <begin position="83"/>
        <end position="104"/>
    </location>
</feature>
<reference evidence="8" key="2">
    <citation type="submission" date="2021-01" db="EMBL/GenBank/DDBJ databases">
        <authorList>
            <person name="Hahn C.R."/>
            <person name="Youssef N.H."/>
            <person name="Elshahed M."/>
        </authorList>
    </citation>
    <scope>NUCLEOTIDE SEQUENCE</scope>
    <source>
        <strain evidence="8">Zod_Metabat.24</strain>
    </source>
</reference>
<feature type="transmembrane region" description="Helical" evidence="5">
    <location>
        <begin position="209"/>
        <end position="232"/>
    </location>
</feature>
<dbReference type="NCBIfam" id="TIGR01770">
    <property type="entry name" value="NDH_I_N"/>
    <property type="match status" value="1"/>
</dbReference>
<feature type="domain" description="NADH:quinone oxidoreductase/Mrp antiporter transmembrane" evidence="7">
    <location>
        <begin position="130"/>
        <end position="421"/>
    </location>
</feature>
<comment type="similarity">
    <text evidence="5">Belongs to the complex I subunit 2 family.</text>
</comment>
<name>A0A9D8PNC3_9DELT</name>
<dbReference type="Proteomes" id="UP000809273">
    <property type="component" value="Unassembled WGS sequence"/>
</dbReference>
<comment type="subcellular location">
    <subcellularLocation>
        <location evidence="5">Cell membrane</location>
        <topology evidence="5">Multi-pass membrane protein</topology>
    </subcellularLocation>
    <subcellularLocation>
        <location evidence="1">Endomembrane system</location>
        <topology evidence="1">Multi-pass membrane protein</topology>
    </subcellularLocation>
    <subcellularLocation>
        <location evidence="6">Membrane</location>
        <topology evidence="6">Multi-pass membrane protein</topology>
    </subcellularLocation>
</comment>
<reference evidence="8" key="1">
    <citation type="journal article" date="2021" name="Environ. Microbiol.">
        <title>Genomic characterization of three novel Desulfobacterota classes expand the metabolic and phylogenetic diversity of the phylum.</title>
        <authorList>
            <person name="Murphy C.L."/>
            <person name="Biggerstaff J."/>
            <person name="Eichhorn A."/>
            <person name="Ewing E."/>
            <person name="Shahan R."/>
            <person name="Soriano D."/>
            <person name="Stewart S."/>
            <person name="VanMol K."/>
            <person name="Walker R."/>
            <person name="Walters P."/>
            <person name="Elshahed M.S."/>
            <person name="Youssef N.H."/>
        </authorList>
    </citation>
    <scope>NUCLEOTIDE SEQUENCE</scope>
    <source>
        <strain evidence="8">Zod_Metabat.24</strain>
    </source>
</reference>
<evidence type="ECO:0000313" key="9">
    <source>
        <dbReference type="Proteomes" id="UP000809273"/>
    </source>
</evidence>
<organism evidence="8 9">
    <name type="scientific">Candidatus Zymogenus saltonus</name>
    <dbReference type="NCBI Taxonomy" id="2844893"/>
    <lineage>
        <taxon>Bacteria</taxon>
        <taxon>Deltaproteobacteria</taxon>
        <taxon>Candidatus Zymogenia</taxon>
        <taxon>Candidatus Zymogeniales</taxon>
        <taxon>Candidatus Zymogenaceae</taxon>
        <taxon>Candidatus Zymogenus</taxon>
    </lineage>
</organism>
<proteinExistence type="inferred from homology"/>
<feature type="transmembrane region" description="Helical" evidence="5">
    <location>
        <begin position="12"/>
        <end position="32"/>
    </location>
</feature>
<dbReference type="InterPro" id="IPR010096">
    <property type="entry name" value="NADH-Q_OxRdtase_suN/2"/>
</dbReference>
<evidence type="ECO:0000256" key="5">
    <source>
        <dbReference type="HAMAP-Rule" id="MF_00445"/>
    </source>
</evidence>
<comment type="caution">
    <text evidence="8">The sequence shown here is derived from an EMBL/GenBank/DDBJ whole genome shotgun (WGS) entry which is preliminary data.</text>
</comment>
<feature type="transmembrane region" description="Helical" evidence="5">
    <location>
        <begin position="275"/>
        <end position="296"/>
    </location>
</feature>
<dbReference type="GO" id="GO:0042773">
    <property type="term" value="P:ATP synthesis coupled electron transport"/>
    <property type="evidence" value="ECO:0007669"/>
    <property type="project" value="InterPro"/>
</dbReference>
<dbReference type="EC" id="7.1.1.-" evidence="5"/>
<dbReference type="PRINTS" id="PR01434">
    <property type="entry name" value="NADHDHGNASE5"/>
</dbReference>
<keyword evidence="5" id="KW-0520">NAD</keyword>
<evidence type="ECO:0000256" key="1">
    <source>
        <dbReference type="ARBA" id="ARBA00004127"/>
    </source>
</evidence>
<evidence type="ECO:0000313" key="8">
    <source>
        <dbReference type="EMBL" id="MBN1571907.1"/>
    </source>
</evidence>
<keyword evidence="5" id="KW-0813">Transport</keyword>
<comment type="catalytic activity">
    <reaction evidence="5">
        <text>a quinone + NADH + 5 H(+)(in) = a quinol + NAD(+) + 4 H(+)(out)</text>
        <dbReference type="Rhea" id="RHEA:57888"/>
        <dbReference type="ChEBI" id="CHEBI:15378"/>
        <dbReference type="ChEBI" id="CHEBI:24646"/>
        <dbReference type="ChEBI" id="CHEBI:57540"/>
        <dbReference type="ChEBI" id="CHEBI:57945"/>
        <dbReference type="ChEBI" id="CHEBI:132124"/>
    </reaction>
</comment>
<dbReference type="EMBL" id="JAFGIX010000009">
    <property type="protein sequence ID" value="MBN1571907.1"/>
    <property type="molecule type" value="Genomic_DNA"/>
</dbReference>
<comment type="subunit">
    <text evidence="5">NDH-1 is composed of 14 different subunits. Subunits NuoA, H, J, K, L, M, N constitute the membrane sector of the complex.</text>
</comment>
<feature type="transmembrane region" description="Helical" evidence="5">
    <location>
        <begin position="303"/>
        <end position="321"/>
    </location>
</feature>
<feature type="transmembrane region" description="Helical" evidence="5">
    <location>
        <begin position="44"/>
        <end position="63"/>
    </location>
</feature>
<keyword evidence="5" id="KW-0874">Quinone</keyword>
<evidence type="ECO:0000259" key="7">
    <source>
        <dbReference type="Pfam" id="PF00361"/>
    </source>
</evidence>
<feature type="transmembrane region" description="Helical" evidence="5">
    <location>
        <begin position="364"/>
        <end position="388"/>
    </location>
</feature>
<keyword evidence="5" id="KW-1278">Translocase</keyword>
<dbReference type="GO" id="GO:0005886">
    <property type="term" value="C:plasma membrane"/>
    <property type="evidence" value="ECO:0007669"/>
    <property type="project" value="UniProtKB-SubCell"/>
</dbReference>
<comment type="function">
    <text evidence="5">NDH-1 shuttles electrons from NADH, via FMN and iron-sulfur (Fe-S) centers, to quinones in the respiratory chain. The immediate electron acceptor for the enzyme in this species is believed to be ubiquinone. Couples the redox reaction to proton translocation (for every two electrons transferred, four hydrogen ions are translocated across the cytoplasmic membrane), and thus conserves the redox energy in a proton gradient.</text>
</comment>
<keyword evidence="5" id="KW-1003">Cell membrane</keyword>
<sequence length="483" mass="51535">MEIVMPDIQLLALAPEIILIIVAFLMLFFGPLVGGPNTKGGPKVGGIVSLVALTGAFLINLYIGQDEIVTLGGMIVKDAFSLYFNALVIIAAAFSIIISFGYINRFGIKEGEFYLLILFSTVGMMLMGSSADLLSIFIALELMSIPIYVLVGFRKENLRAREASFKYFILGAISSGIFVYGAALVYGSLGTTNLTAMAEALGSNISPVFLLGSAFIISGFLFKISAVPFHMWTPDVYEGANLPITAYMSVGVKAAAFSAFLRFAVVDLANTGDSWVLAIGFVAVATMSLGNTAALAQKNLKRLLAYSSIAHVGYILVALVAGSEYGISSILFYLFIYIVVNLGIFSLLVYFSKDGKECETMDDLAGFGYAHPLMAVCMGIFLFSLAGIPPTGGFMGKLFLFIAAVKGGYVGLVIVAVIASGVSVYYYLKVMMAMFEKGKDKAQKIKNPAAAFVVVLAAIITLYLGVMPGHFMELARICAAALF</sequence>
<evidence type="ECO:0000256" key="3">
    <source>
        <dbReference type="ARBA" id="ARBA00022989"/>
    </source>
</evidence>
<evidence type="ECO:0000256" key="2">
    <source>
        <dbReference type="ARBA" id="ARBA00022692"/>
    </source>
</evidence>
<keyword evidence="5" id="KW-0830">Ubiquinone</keyword>
<dbReference type="AlphaFoldDB" id="A0A9D8PNC3"/>
<evidence type="ECO:0000256" key="4">
    <source>
        <dbReference type="ARBA" id="ARBA00023136"/>
    </source>
</evidence>
<feature type="transmembrane region" description="Helical" evidence="5">
    <location>
        <begin position="133"/>
        <end position="153"/>
    </location>
</feature>
<gene>
    <name evidence="5" type="primary">nuoN</name>
    <name evidence="8" type="ORF">JW984_01785</name>
</gene>
<keyword evidence="4 5" id="KW-0472">Membrane</keyword>
<dbReference type="Pfam" id="PF00361">
    <property type="entry name" value="Proton_antipo_M"/>
    <property type="match status" value="1"/>
</dbReference>
<dbReference type="GO" id="GO:0048038">
    <property type="term" value="F:quinone binding"/>
    <property type="evidence" value="ECO:0007669"/>
    <property type="project" value="UniProtKB-KW"/>
</dbReference>
<keyword evidence="2 5" id="KW-0812">Transmembrane</keyword>
<feature type="transmembrane region" description="Helical" evidence="5">
    <location>
        <begin position="449"/>
        <end position="466"/>
    </location>
</feature>
<dbReference type="GO" id="GO:0008137">
    <property type="term" value="F:NADH dehydrogenase (ubiquinone) activity"/>
    <property type="evidence" value="ECO:0007669"/>
    <property type="project" value="InterPro"/>
</dbReference>
<feature type="transmembrane region" description="Helical" evidence="5">
    <location>
        <begin position="244"/>
        <end position="263"/>
    </location>
</feature>
<dbReference type="GO" id="GO:0012505">
    <property type="term" value="C:endomembrane system"/>
    <property type="evidence" value="ECO:0007669"/>
    <property type="project" value="UniProtKB-SubCell"/>
</dbReference>
<feature type="transmembrane region" description="Helical" evidence="5">
    <location>
        <begin position="165"/>
        <end position="189"/>
    </location>
</feature>
<feature type="transmembrane region" description="Helical" evidence="5">
    <location>
        <begin position="111"/>
        <end position="127"/>
    </location>
</feature>